<evidence type="ECO:0000313" key="7">
    <source>
        <dbReference type="EMBL" id="KAL0633643.1"/>
    </source>
</evidence>
<dbReference type="Pfam" id="PF00230">
    <property type="entry name" value="MIP"/>
    <property type="match status" value="1"/>
</dbReference>
<dbReference type="PRINTS" id="PR00783">
    <property type="entry name" value="MINTRINSICP"/>
</dbReference>
<keyword evidence="5" id="KW-0813">Transport</keyword>
<evidence type="ECO:0000313" key="8">
    <source>
        <dbReference type="Proteomes" id="UP001447188"/>
    </source>
</evidence>
<keyword evidence="4 6" id="KW-0472">Membrane</keyword>
<reference evidence="7 8" key="1">
    <citation type="submission" date="2024-02" db="EMBL/GenBank/DDBJ databases">
        <title>Discinaceae phylogenomics.</title>
        <authorList>
            <person name="Dirks A.C."/>
            <person name="James T.Y."/>
        </authorList>
    </citation>
    <scope>NUCLEOTIDE SEQUENCE [LARGE SCALE GENOMIC DNA]</scope>
    <source>
        <strain evidence="7 8">ACD0624</strain>
    </source>
</reference>
<gene>
    <name evidence="7" type="ORF">Q9L58_007470</name>
</gene>
<dbReference type="PANTHER" id="PTHR47002">
    <property type="entry name" value="AQUAPORIN-LIKE"/>
    <property type="match status" value="1"/>
</dbReference>
<evidence type="ECO:0008006" key="9">
    <source>
        <dbReference type="Google" id="ProtNLM"/>
    </source>
</evidence>
<keyword evidence="2 5" id="KW-0812">Transmembrane</keyword>
<comment type="similarity">
    <text evidence="5">Belongs to the MIP/aquaporin (TC 1.A.8) family.</text>
</comment>
<evidence type="ECO:0000256" key="4">
    <source>
        <dbReference type="ARBA" id="ARBA00023136"/>
    </source>
</evidence>
<protein>
    <recommendedName>
        <fullName evidence="9">Aquaporin-like protein</fullName>
    </recommendedName>
</protein>
<evidence type="ECO:0000256" key="6">
    <source>
        <dbReference type="SAM" id="Phobius"/>
    </source>
</evidence>
<accession>A0ABR3GCE9</accession>
<feature type="transmembrane region" description="Helical" evidence="6">
    <location>
        <begin position="195"/>
        <end position="214"/>
    </location>
</feature>
<dbReference type="Gene3D" id="1.20.1080.10">
    <property type="entry name" value="Glycerol uptake facilitator protein"/>
    <property type="match status" value="1"/>
</dbReference>
<evidence type="ECO:0000256" key="1">
    <source>
        <dbReference type="ARBA" id="ARBA00004141"/>
    </source>
</evidence>
<proteinExistence type="inferred from homology"/>
<dbReference type="EMBL" id="JBBBZM010000119">
    <property type="protein sequence ID" value="KAL0633643.1"/>
    <property type="molecule type" value="Genomic_DNA"/>
</dbReference>
<dbReference type="Proteomes" id="UP001447188">
    <property type="component" value="Unassembled WGS sequence"/>
</dbReference>
<keyword evidence="3 6" id="KW-1133">Transmembrane helix</keyword>
<evidence type="ECO:0000256" key="2">
    <source>
        <dbReference type="ARBA" id="ARBA00022692"/>
    </source>
</evidence>
<feature type="transmembrane region" description="Helical" evidence="6">
    <location>
        <begin position="226"/>
        <end position="245"/>
    </location>
</feature>
<comment type="subcellular location">
    <subcellularLocation>
        <location evidence="1">Membrane</location>
        <topology evidence="1">Multi-pass membrane protein</topology>
    </subcellularLocation>
</comment>
<keyword evidence="8" id="KW-1185">Reference proteome</keyword>
<feature type="transmembrane region" description="Helical" evidence="6">
    <location>
        <begin position="98"/>
        <end position="120"/>
    </location>
</feature>
<organism evidence="7 8">
    <name type="scientific">Discina gigas</name>
    <dbReference type="NCBI Taxonomy" id="1032678"/>
    <lineage>
        <taxon>Eukaryota</taxon>
        <taxon>Fungi</taxon>
        <taxon>Dikarya</taxon>
        <taxon>Ascomycota</taxon>
        <taxon>Pezizomycotina</taxon>
        <taxon>Pezizomycetes</taxon>
        <taxon>Pezizales</taxon>
        <taxon>Discinaceae</taxon>
        <taxon>Discina</taxon>
    </lineage>
</organism>
<dbReference type="SUPFAM" id="SSF81338">
    <property type="entry name" value="Aquaporin-like"/>
    <property type="match status" value="1"/>
</dbReference>
<dbReference type="InterPro" id="IPR023271">
    <property type="entry name" value="Aquaporin-like"/>
</dbReference>
<dbReference type="InterPro" id="IPR000425">
    <property type="entry name" value="MIP"/>
</dbReference>
<name>A0ABR3GCE9_9PEZI</name>
<feature type="transmembrane region" description="Helical" evidence="6">
    <location>
        <begin position="273"/>
        <end position="293"/>
    </location>
</feature>
<sequence length="309" mass="32771">MANLEQPPSSPNFECGDQQLSTRTTTRTDYYLESKEAEITPECELKGTWRQMWDLRDFKISEIWMAGLIELWVTGLNVFVSGATAIALSSQKNITSPFLLPMIGGILAGVNLTLFIFAALPASGGHINPLITLGSFAIRASSLPRTLIYIVAQTIGATAGASLLHAAVGNGIMASTIIPGCTWNPDADMSPLQTLILESIACIVLLWIAFIAGLDPRQSKVFGRVLGPMVIGLTLGICIFITAIVRPGFTGAAMNPARCFGLLAVTGGFENHFVHWAGTAVAAFASGVVYLAMPPYATKTVINAVPISG</sequence>
<evidence type="ECO:0000256" key="3">
    <source>
        <dbReference type="ARBA" id="ARBA00022989"/>
    </source>
</evidence>
<feature type="transmembrane region" description="Helical" evidence="6">
    <location>
        <begin position="63"/>
        <end position="86"/>
    </location>
</feature>
<dbReference type="PANTHER" id="PTHR47002:SF2">
    <property type="entry name" value="AQUAPORIN AQPAE.A-LIKE"/>
    <property type="match status" value="1"/>
</dbReference>
<comment type="caution">
    <text evidence="7">The sequence shown here is derived from an EMBL/GenBank/DDBJ whole genome shotgun (WGS) entry which is preliminary data.</text>
</comment>
<evidence type="ECO:0000256" key="5">
    <source>
        <dbReference type="RuleBase" id="RU000477"/>
    </source>
</evidence>